<sequence>MTGATAGLGEHAAKLIAAVPTSRVIIGARGGRSGPEGTESLPLDLNSLDSVRTFAEAVRERLGGAPIDMLVLNAGLQFSNAEQRSADGFEATFAVNHLAHYLLARLLLPNIAEGGRLVITTSDTHDPAIIPMAPKTLVPQALAYPGRGGTTSGFHAYSSSKLCNLLTARSFAARDDVCQRHIRIIAYNPGLTLGTSLSRTAPSWVGGLMTSSPVRGILRFASRFKSALYPGTPERAGEVLAALALGTVEPPPGRVYASLVRSELTFPDPSKLAQSDEARDRLWRESATMVGL</sequence>
<dbReference type="Gene3D" id="3.40.50.720">
    <property type="entry name" value="NAD(P)-binding Rossmann-like Domain"/>
    <property type="match status" value="1"/>
</dbReference>
<name>A0AAW5ZXF7_RALSL</name>
<gene>
    <name evidence="3" type="ORF">LBW59_24535</name>
</gene>
<evidence type="ECO:0000313" key="3">
    <source>
        <dbReference type="EMBL" id="MDB0573913.1"/>
    </source>
</evidence>
<evidence type="ECO:0000313" key="4">
    <source>
        <dbReference type="Proteomes" id="UP001144050"/>
    </source>
</evidence>
<reference evidence="3" key="1">
    <citation type="submission" date="2021-09" db="EMBL/GenBank/DDBJ databases">
        <title>Genomic analysis of Ralstonia spp.</title>
        <authorList>
            <person name="Aburjaile F."/>
            <person name="Ariute J.C."/>
            <person name="Pais A.K.L."/>
            <person name="Albuquerque G.M.R."/>
            <person name="Silva A.M.F."/>
            <person name="Brenig B."/>
            <person name="Azevedo V."/>
            <person name="Matiuzzi M."/>
            <person name="Ramos R."/>
            <person name="Goes-Neto A."/>
            <person name="Soares S."/>
            <person name="Iseppon A.M.B."/>
            <person name="Souza E."/>
            <person name="Gama M."/>
        </authorList>
    </citation>
    <scope>NUCLEOTIDE SEQUENCE</scope>
    <source>
        <strain evidence="3">CCRMRs91</strain>
    </source>
</reference>
<comment type="similarity">
    <text evidence="1">Belongs to the short-chain dehydrogenases/reductases (SDR) family.</text>
</comment>
<comment type="caution">
    <text evidence="3">The sequence shown here is derived from an EMBL/GenBank/DDBJ whole genome shotgun (WGS) entry which is preliminary data.</text>
</comment>
<accession>A0AAW5ZXF7</accession>
<dbReference type="PANTHER" id="PTHR24320:SF148">
    <property type="entry name" value="NAD(P)-BINDING ROSSMANN-FOLD SUPERFAMILY PROTEIN"/>
    <property type="match status" value="1"/>
</dbReference>
<organism evidence="3 4">
    <name type="scientific">Ralstonia solanacearum</name>
    <name type="common">Pseudomonas solanacearum</name>
    <dbReference type="NCBI Taxonomy" id="305"/>
    <lineage>
        <taxon>Bacteria</taxon>
        <taxon>Pseudomonadati</taxon>
        <taxon>Pseudomonadota</taxon>
        <taxon>Betaproteobacteria</taxon>
        <taxon>Burkholderiales</taxon>
        <taxon>Burkholderiaceae</taxon>
        <taxon>Ralstonia</taxon>
        <taxon>Ralstonia solanacearum species complex</taxon>
    </lineage>
</organism>
<dbReference type="InterPro" id="IPR036291">
    <property type="entry name" value="NAD(P)-bd_dom_sf"/>
</dbReference>
<dbReference type="SUPFAM" id="SSF51735">
    <property type="entry name" value="NAD(P)-binding Rossmann-fold domains"/>
    <property type="match status" value="1"/>
</dbReference>
<dbReference type="GO" id="GO:0016491">
    <property type="term" value="F:oxidoreductase activity"/>
    <property type="evidence" value="ECO:0007669"/>
    <property type="project" value="UniProtKB-KW"/>
</dbReference>
<dbReference type="EMBL" id="JAIVFG010000080">
    <property type="protein sequence ID" value="MDB0573913.1"/>
    <property type="molecule type" value="Genomic_DNA"/>
</dbReference>
<dbReference type="RefSeq" id="WP_271657400.1">
    <property type="nucleotide sequence ID" value="NZ_JAIVFG010000080.1"/>
</dbReference>
<dbReference type="InterPro" id="IPR002347">
    <property type="entry name" value="SDR_fam"/>
</dbReference>
<dbReference type="PANTHER" id="PTHR24320">
    <property type="entry name" value="RETINOL DEHYDROGENASE"/>
    <property type="match status" value="1"/>
</dbReference>
<evidence type="ECO:0000256" key="1">
    <source>
        <dbReference type="ARBA" id="ARBA00006484"/>
    </source>
</evidence>
<evidence type="ECO:0000256" key="2">
    <source>
        <dbReference type="ARBA" id="ARBA00023002"/>
    </source>
</evidence>
<protein>
    <submittedName>
        <fullName evidence="3">SDR family NAD(P)-dependent oxidoreductase</fullName>
    </submittedName>
</protein>
<proteinExistence type="inferred from homology"/>
<keyword evidence="2" id="KW-0560">Oxidoreductase</keyword>
<dbReference type="Proteomes" id="UP001144050">
    <property type="component" value="Unassembled WGS sequence"/>
</dbReference>
<dbReference type="Pfam" id="PF00106">
    <property type="entry name" value="adh_short"/>
    <property type="match status" value="1"/>
</dbReference>
<dbReference type="AlphaFoldDB" id="A0AAW5ZXF7"/>